<feature type="region of interest" description="Disordered" evidence="1">
    <location>
        <begin position="1"/>
        <end position="20"/>
    </location>
</feature>
<reference evidence="5 6" key="2">
    <citation type="journal article" date="2016" name="Environ. Microbiol. Rep.">
        <title>Metagenomic evidence for the presence of phototrophic Gemmatimonadetes bacteria in diverse environments.</title>
        <authorList>
            <person name="Zeng Y."/>
            <person name="Baumbach J."/>
            <person name="Barbosa E.G."/>
            <person name="Azevedo V."/>
            <person name="Zhang C."/>
            <person name="Koblizek M."/>
        </authorList>
    </citation>
    <scope>NUCLEOTIDE SEQUENCE [LARGE SCALE GENOMIC DNA]</scope>
    <source>
        <strain evidence="5 6">AP64</strain>
    </source>
</reference>
<dbReference type="Gene3D" id="3.40.390.10">
    <property type="entry name" value="Collagenase (Catalytic Domain)"/>
    <property type="match status" value="1"/>
</dbReference>
<dbReference type="InterPro" id="IPR033413">
    <property type="entry name" value="DUF5117"/>
</dbReference>
<dbReference type="KEGG" id="gph:GEMMAAP_17270"/>
<dbReference type="EMBL" id="CP011454">
    <property type="protein sequence ID" value="AMW06974.1"/>
    <property type="molecule type" value="Genomic_DNA"/>
</dbReference>
<feature type="domain" description="EcxA zinc-binding" evidence="2">
    <location>
        <begin position="395"/>
        <end position="708"/>
    </location>
</feature>
<accession>A0A143BQZ1</accession>
<dbReference type="InterPro" id="IPR032534">
    <property type="entry name" value="EcxA_zinc-bd"/>
</dbReference>
<dbReference type="Pfam" id="PF17148">
    <property type="entry name" value="DUF5117"/>
    <property type="match status" value="1"/>
</dbReference>
<dbReference type="InterPro" id="IPR034032">
    <property type="entry name" value="Zn_MMP-like_bac"/>
</dbReference>
<dbReference type="GO" id="GO:0008237">
    <property type="term" value="F:metallopeptidase activity"/>
    <property type="evidence" value="ECO:0007669"/>
    <property type="project" value="InterPro"/>
</dbReference>
<evidence type="ECO:0000313" key="6">
    <source>
        <dbReference type="Proteomes" id="UP000076404"/>
    </source>
</evidence>
<dbReference type="Pfam" id="PF16313">
    <property type="entry name" value="DUF4953"/>
    <property type="match status" value="1"/>
</dbReference>
<evidence type="ECO:0000259" key="2">
    <source>
        <dbReference type="Pfam" id="PF16313"/>
    </source>
</evidence>
<dbReference type="SUPFAM" id="SSF55486">
    <property type="entry name" value="Metalloproteases ('zincins'), catalytic domain"/>
    <property type="match status" value="1"/>
</dbReference>
<dbReference type="InterPro" id="IPR033428">
    <property type="entry name" value="DUF5118"/>
</dbReference>
<dbReference type="eggNOG" id="COG5549">
    <property type="taxonomic scope" value="Bacteria"/>
</dbReference>
<sequence>MPNIPGLAGALGAQGEPNPRPYAQVITPRAKSKKGVFDVHQVGSRLYFEIPASQVGKDFVITSVLAGTPAGIGLNGTLGTDRLIRFERRENRILVRDVRYNNVATDSLQQTRRAMSLIEFYPIIASLNVETYGKDSAAVVEVTRMFTGGVQEFIANGRRATVDASRSYIDKFAAFSRNVNVTAIQTFTPIGGAGGIPGLPIPGFGGAAQATTEAYTFSIVRLPDEPMMPRLMDARVGYFGENKTDFGSNEQRVLPRRYIARWRLECSDQKVGNLCAPKKPITYYVDPATPKWLVPFVKAGIEEWQPAFEQAGFAKGIVSADAPNDPDFSGEDASVAMVRWLPSPVANAVGPSTTDPRTGEIIDADVQMYHNIMDLQRNWYFTQVGHLDPRAQKFPFPDSLMGRLVQFVVAHEVGHTLGFPHNFKGSSMYPVDSIRSKTWVAKMGHSPSIMDYARFNYIAQPEDGIALGDLVPKVGPYDRYAVMWGYKPIPGAKTSEDEKATLDSWARMQDSVPWYRFASDAGAGGADPGEQSEAIGDADAVRATTLGFKNIARVMKLVEAAATNNKLADYSLLRQTYGEVIGQWATEAAHVTKIVGGSDKQEKAVSQGGPVFTPVPRARQKAAVKFLNDEVFTTPSYLINVPTLRKFEADGNINRITGAQARSLSSLVNNTKLQRMVEAEATASNKADVYSLGEMLTDLRRGLWKEIYGGQPVNAYRRRLQTTYLEAMASKIKPAPPSAQDALLAQFLGGGIVNTRDFRPLLKDEMRVLDREIAGAVARTSDRTTRAHLQDARDQIKAMLDTDK</sequence>
<evidence type="ECO:0008006" key="7">
    <source>
        <dbReference type="Google" id="ProtNLM"/>
    </source>
</evidence>
<dbReference type="AlphaFoldDB" id="A0A143BQZ1"/>
<dbReference type="CDD" id="cd04276">
    <property type="entry name" value="ZnMc_MMP_like_2"/>
    <property type="match status" value="1"/>
</dbReference>
<organism evidence="5 6">
    <name type="scientific">Gemmatimonas phototrophica</name>
    <dbReference type="NCBI Taxonomy" id="1379270"/>
    <lineage>
        <taxon>Bacteria</taxon>
        <taxon>Pseudomonadati</taxon>
        <taxon>Gemmatimonadota</taxon>
        <taxon>Gemmatimonadia</taxon>
        <taxon>Gemmatimonadales</taxon>
        <taxon>Gemmatimonadaceae</taxon>
        <taxon>Gemmatimonas</taxon>
    </lineage>
</organism>
<evidence type="ECO:0000313" key="5">
    <source>
        <dbReference type="EMBL" id="AMW06974.1"/>
    </source>
</evidence>
<reference evidence="5 6" key="1">
    <citation type="journal article" date="2014" name="Proc. Natl. Acad. Sci. U.S.A.">
        <title>Functional type 2 photosynthetic reaction centers found in the rare bacterial phylum Gemmatimonadetes.</title>
        <authorList>
            <person name="Zeng Y."/>
            <person name="Feng F."/>
            <person name="Medova H."/>
            <person name="Dean J."/>
            <person name="Koblizek M."/>
        </authorList>
    </citation>
    <scope>NUCLEOTIDE SEQUENCE [LARGE SCALE GENOMIC DNA]</scope>
    <source>
        <strain evidence="5 6">AP64</strain>
    </source>
</reference>
<dbReference type="PANTHER" id="PTHR38478:SF1">
    <property type="entry name" value="ZINC DEPENDENT METALLOPROTEASE DOMAIN LIPOPROTEIN"/>
    <property type="match status" value="1"/>
</dbReference>
<feature type="domain" description="DUF5117" evidence="3">
    <location>
        <begin position="76"/>
        <end position="266"/>
    </location>
</feature>
<dbReference type="Proteomes" id="UP000076404">
    <property type="component" value="Chromosome"/>
</dbReference>
<feature type="domain" description="DUF5118" evidence="4">
    <location>
        <begin position="19"/>
        <end position="68"/>
    </location>
</feature>
<gene>
    <name evidence="5" type="ORF">GEMMAAP_17270</name>
</gene>
<proteinExistence type="predicted"/>
<dbReference type="Pfam" id="PF17162">
    <property type="entry name" value="DUF5118"/>
    <property type="match status" value="1"/>
</dbReference>
<evidence type="ECO:0000259" key="3">
    <source>
        <dbReference type="Pfam" id="PF17148"/>
    </source>
</evidence>
<evidence type="ECO:0000259" key="4">
    <source>
        <dbReference type="Pfam" id="PF17162"/>
    </source>
</evidence>
<protein>
    <recommendedName>
        <fullName evidence="7">Glutaminyl-tRNA synthetase</fullName>
    </recommendedName>
</protein>
<dbReference type="PANTHER" id="PTHR38478">
    <property type="entry name" value="PEPTIDASE M1A AND M12B"/>
    <property type="match status" value="1"/>
</dbReference>
<dbReference type="InterPro" id="IPR024079">
    <property type="entry name" value="MetalloPept_cat_dom_sf"/>
</dbReference>
<evidence type="ECO:0000256" key="1">
    <source>
        <dbReference type="SAM" id="MobiDB-lite"/>
    </source>
</evidence>
<keyword evidence="6" id="KW-1185">Reference proteome</keyword>
<name>A0A143BQZ1_9BACT</name>